<name>A0ABY8QNI9_9MICO</name>
<keyword evidence="1" id="KW-0805">Transcription regulation</keyword>
<organism evidence="6 7">
    <name type="scientific">Saxibacter everestensis</name>
    <dbReference type="NCBI Taxonomy" id="2909229"/>
    <lineage>
        <taxon>Bacteria</taxon>
        <taxon>Bacillati</taxon>
        <taxon>Actinomycetota</taxon>
        <taxon>Actinomycetes</taxon>
        <taxon>Micrococcales</taxon>
        <taxon>Brevibacteriaceae</taxon>
        <taxon>Saxibacter</taxon>
    </lineage>
</organism>
<dbReference type="Pfam" id="PF21943">
    <property type="entry name" value="TetR_C_46"/>
    <property type="match status" value="1"/>
</dbReference>
<evidence type="ECO:0000313" key="7">
    <source>
        <dbReference type="Proteomes" id="UP001209083"/>
    </source>
</evidence>
<evidence type="ECO:0000256" key="4">
    <source>
        <dbReference type="PROSITE-ProRule" id="PRU00335"/>
    </source>
</evidence>
<dbReference type="InterPro" id="IPR023772">
    <property type="entry name" value="DNA-bd_HTH_TetR-type_CS"/>
</dbReference>
<keyword evidence="7" id="KW-1185">Reference proteome</keyword>
<protein>
    <submittedName>
        <fullName evidence="6">TetR/AcrR family transcriptional regulator</fullName>
    </submittedName>
</protein>
<dbReference type="SUPFAM" id="SSF48498">
    <property type="entry name" value="Tetracyclin repressor-like, C-terminal domain"/>
    <property type="match status" value="1"/>
</dbReference>
<dbReference type="InterPro" id="IPR001647">
    <property type="entry name" value="HTH_TetR"/>
</dbReference>
<dbReference type="EMBL" id="CP090958">
    <property type="protein sequence ID" value="WGW10534.1"/>
    <property type="molecule type" value="Genomic_DNA"/>
</dbReference>
<dbReference type="PROSITE" id="PS50977">
    <property type="entry name" value="HTH_TETR_2"/>
    <property type="match status" value="1"/>
</dbReference>
<gene>
    <name evidence="6" type="ORF">LWF01_10320</name>
</gene>
<keyword evidence="3" id="KW-0804">Transcription</keyword>
<dbReference type="Gene3D" id="1.10.357.10">
    <property type="entry name" value="Tetracycline Repressor, domain 2"/>
    <property type="match status" value="1"/>
</dbReference>
<evidence type="ECO:0000313" key="6">
    <source>
        <dbReference type="EMBL" id="WGW10534.1"/>
    </source>
</evidence>
<evidence type="ECO:0000256" key="3">
    <source>
        <dbReference type="ARBA" id="ARBA00023163"/>
    </source>
</evidence>
<feature type="domain" description="HTH tetR-type" evidence="5">
    <location>
        <begin position="17"/>
        <end position="77"/>
    </location>
</feature>
<dbReference type="RefSeq" id="WP_349637315.1">
    <property type="nucleotide sequence ID" value="NZ_CP090958.1"/>
</dbReference>
<dbReference type="Proteomes" id="UP001209083">
    <property type="component" value="Chromosome"/>
</dbReference>
<accession>A0ABY8QNI9</accession>
<evidence type="ECO:0000256" key="2">
    <source>
        <dbReference type="ARBA" id="ARBA00023125"/>
    </source>
</evidence>
<dbReference type="PROSITE" id="PS01081">
    <property type="entry name" value="HTH_TETR_1"/>
    <property type="match status" value="1"/>
</dbReference>
<dbReference type="Pfam" id="PF00440">
    <property type="entry name" value="TetR_N"/>
    <property type="match status" value="1"/>
</dbReference>
<dbReference type="PANTHER" id="PTHR30055">
    <property type="entry name" value="HTH-TYPE TRANSCRIPTIONAL REGULATOR RUTR"/>
    <property type="match status" value="1"/>
</dbReference>
<dbReference type="PANTHER" id="PTHR30055:SF160">
    <property type="entry name" value="TRANSCRIPTIONAL REGULATORY PROTEIN (PROBABLY ASNC-FAMILY)-RELATED"/>
    <property type="match status" value="1"/>
</dbReference>
<keyword evidence="2 4" id="KW-0238">DNA-binding</keyword>
<dbReference type="InterPro" id="IPR036271">
    <property type="entry name" value="Tet_transcr_reg_TetR-rel_C_sf"/>
</dbReference>
<reference evidence="6 7" key="1">
    <citation type="submission" date="2023-05" db="EMBL/GenBank/DDBJ databases">
        <title>Lithophilousrod everest ZFBP1038 complete genpme.</title>
        <authorList>
            <person name="Tian M."/>
        </authorList>
    </citation>
    <scope>NUCLEOTIDE SEQUENCE [LARGE SCALE GENOMIC DNA]</scope>
    <source>
        <strain evidence="6 7">ZFBP1038</strain>
    </source>
</reference>
<proteinExistence type="predicted"/>
<evidence type="ECO:0000256" key="1">
    <source>
        <dbReference type="ARBA" id="ARBA00023015"/>
    </source>
</evidence>
<evidence type="ECO:0000259" key="5">
    <source>
        <dbReference type="PROSITE" id="PS50977"/>
    </source>
</evidence>
<dbReference type="InterPro" id="IPR050109">
    <property type="entry name" value="HTH-type_TetR-like_transc_reg"/>
</dbReference>
<dbReference type="PRINTS" id="PR00455">
    <property type="entry name" value="HTHTETR"/>
</dbReference>
<dbReference type="InterPro" id="IPR009057">
    <property type="entry name" value="Homeodomain-like_sf"/>
</dbReference>
<sequence length="208" mass="22986">MPEKPPEPTRVTRMPRDARRAQLLEAAGEVFVERGYHATSMDEIAESAGVSKPVLYQHFPGKRELYLALIDLNAAALEQAVTEALTSTSDNKQRVEATIGAYFDFVGEQQSQFRLVFGSDFRDDSVHERLAALQRVCAEAIGQIIAEDTEMPPSKAHLLGRALAGMAEISARHWLAHPEDMSREEAAGLTSTLAWRGISRFPKTHADV</sequence>
<dbReference type="SUPFAM" id="SSF46689">
    <property type="entry name" value="Homeodomain-like"/>
    <property type="match status" value="1"/>
</dbReference>
<dbReference type="InterPro" id="IPR054129">
    <property type="entry name" value="DesT_TetR_C"/>
</dbReference>
<feature type="DNA-binding region" description="H-T-H motif" evidence="4">
    <location>
        <begin position="40"/>
        <end position="59"/>
    </location>
</feature>